<proteinExistence type="predicted"/>
<dbReference type="EMBL" id="JACASF010000004">
    <property type="protein sequence ID" value="KAF6480658.1"/>
    <property type="molecule type" value="Genomic_DNA"/>
</dbReference>
<keyword evidence="2" id="KW-1185">Reference proteome</keyword>
<dbReference type="Proteomes" id="UP000550707">
    <property type="component" value="Unassembled WGS sequence"/>
</dbReference>
<organism evidence="1 2">
    <name type="scientific">Molossus molossus</name>
    <name type="common">Pallas' mastiff bat</name>
    <name type="synonym">Vespertilio molossus</name>
    <dbReference type="NCBI Taxonomy" id="27622"/>
    <lineage>
        <taxon>Eukaryota</taxon>
        <taxon>Metazoa</taxon>
        <taxon>Chordata</taxon>
        <taxon>Craniata</taxon>
        <taxon>Vertebrata</taxon>
        <taxon>Euteleostomi</taxon>
        <taxon>Mammalia</taxon>
        <taxon>Eutheria</taxon>
        <taxon>Laurasiatheria</taxon>
        <taxon>Chiroptera</taxon>
        <taxon>Yangochiroptera</taxon>
        <taxon>Molossidae</taxon>
        <taxon>Molossus</taxon>
    </lineage>
</organism>
<reference evidence="1 2" key="1">
    <citation type="journal article" date="2020" name="Nature">
        <title>Six reference-quality genomes reveal evolution of bat adaptations.</title>
        <authorList>
            <person name="Jebb D."/>
            <person name="Huang Z."/>
            <person name="Pippel M."/>
            <person name="Hughes G.M."/>
            <person name="Lavrichenko K."/>
            <person name="Devanna P."/>
            <person name="Winkler S."/>
            <person name="Jermiin L.S."/>
            <person name="Skirmuntt E.C."/>
            <person name="Katzourakis A."/>
            <person name="Burkitt-Gray L."/>
            <person name="Ray D.A."/>
            <person name="Sullivan K.A.M."/>
            <person name="Roscito J.G."/>
            <person name="Kirilenko B.M."/>
            <person name="Davalos L.M."/>
            <person name="Corthals A.P."/>
            <person name="Power M.L."/>
            <person name="Jones G."/>
            <person name="Ransome R.D."/>
            <person name="Dechmann D.K.N."/>
            <person name="Locatelli A.G."/>
            <person name="Puechmaille S.J."/>
            <person name="Fedrigo O."/>
            <person name="Jarvis E.D."/>
            <person name="Hiller M."/>
            <person name="Vernes S.C."/>
            <person name="Myers E.W."/>
            <person name="Teeling E.C."/>
        </authorList>
    </citation>
    <scope>NUCLEOTIDE SEQUENCE [LARGE SCALE GENOMIC DNA]</scope>
    <source>
        <strain evidence="1">MMolMol1</strain>
        <tissue evidence="1">Muscle</tissue>
    </source>
</reference>
<accession>A0A7J8I8M5</accession>
<sequence length="126" mass="14512">MPKRFSRVMKDPIIPTDEHANEKKIIICQEEESKDYSTSLECNFLENRKYRISPVVELYNFILSKLCVKLCCSEFKGDSPLSLTFLRNGQHIWGVRIVFLAVESMRTNVPQDGAASDCLCEFTDLQ</sequence>
<protein>
    <submittedName>
        <fullName evidence="1">Uncharacterized protein</fullName>
    </submittedName>
</protein>
<name>A0A7J8I8M5_MOLMO</name>
<comment type="caution">
    <text evidence="1">The sequence shown here is derived from an EMBL/GenBank/DDBJ whole genome shotgun (WGS) entry which is preliminary data.</text>
</comment>
<evidence type="ECO:0000313" key="2">
    <source>
        <dbReference type="Proteomes" id="UP000550707"/>
    </source>
</evidence>
<gene>
    <name evidence="1" type="ORF">HJG59_010525</name>
</gene>
<dbReference type="AlphaFoldDB" id="A0A7J8I8M5"/>
<dbReference type="InParanoid" id="A0A7J8I8M5"/>
<evidence type="ECO:0000313" key="1">
    <source>
        <dbReference type="EMBL" id="KAF6480658.1"/>
    </source>
</evidence>